<accession>A0ABS5PJK3</accession>
<dbReference type="EMBL" id="JAGYVZ010000070">
    <property type="protein sequence ID" value="MBS7234266.1"/>
    <property type="molecule type" value="Genomic_DNA"/>
</dbReference>
<keyword evidence="1" id="KW-0732">Signal</keyword>
<organism evidence="2 3">
    <name type="scientific">Flavobacterium psychroterrae</name>
    <dbReference type="NCBI Taxonomy" id="2133767"/>
    <lineage>
        <taxon>Bacteria</taxon>
        <taxon>Pseudomonadati</taxon>
        <taxon>Bacteroidota</taxon>
        <taxon>Flavobacteriia</taxon>
        <taxon>Flavobacteriales</taxon>
        <taxon>Flavobacteriaceae</taxon>
        <taxon>Flavobacterium</taxon>
    </lineage>
</organism>
<dbReference type="RefSeq" id="WP_213308258.1">
    <property type="nucleotide sequence ID" value="NZ_JAGYVZ010000070.1"/>
</dbReference>
<protein>
    <recommendedName>
        <fullName evidence="4">DUF4252 domain-containing protein</fullName>
    </recommendedName>
</protein>
<reference evidence="2 3" key="1">
    <citation type="journal article" date="2018" name="Int. J. Syst. Evol. Microbiol.">
        <title>Flavobacterium chryseum sp. nov. and Flavobacterium psychroterrae sp. nov., novel environmental bacteria isolated from Antarctica.</title>
        <authorList>
            <person name="Kralova S."/>
            <person name="Svec P."/>
            <person name="Busse H.J."/>
            <person name="Stankova E."/>
            <person name="Vaczi P."/>
            <person name="Sedlacek I."/>
        </authorList>
    </citation>
    <scope>NUCLEOTIDE SEQUENCE [LARGE SCALE GENOMIC DNA]</scope>
    <source>
        <strain evidence="2 3">CCM 8827</strain>
    </source>
</reference>
<sequence>MKKILLVTFMFIVSLVNAQDFETINKLQSSSLSSLKVVTSKLANLSSEKFEFYKEKETPEYYVLVYLPIGLTVEEKEESRINRYENGIVFKLLKNEEGLYKLKEFLVNRELMYAIVNSVFYPNSNEKDFFSASNYRDYIDNTKGYKFNFYSGDSKKSKFRFYSN</sequence>
<feature type="signal peptide" evidence="1">
    <location>
        <begin position="1"/>
        <end position="18"/>
    </location>
</feature>
<gene>
    <name evidence="2" type="ORF">KHA90_25045</name>
</gene>
<proteinExistence type="predicted"/>
<keyword evidence="3" id="KW-1185">Reference proteome</keyword>
<evidence type="ECO:0000313" key="3">
    <source>
        <dbReference type="Proteomes" id="UP000722625"/>
    </source>
</evidence>
<feature type="chain" id="PRO_5045639284" description="DUF4252 domain-containing protein" evidence="1">
    <location>
        <begin position="19"/>
        <end position="164"/>
    </location>
</feature>
<comment type="caution">
    <text evidence="2">The sequence shown here is derived from an EMBL/GenBank/DDBJ whole genome shotgun (WGS) entry which is preliminary data.</text>
</comment>
<evidence type="ECO:0008006" key="4">
    <source>
        <dbReference type="Google" id="ProtNLM"/>
    </source>
</evidence>
<evidence type="ECO:0000313" key="2">
    <source>
        <dbReference type="EMBL" id="MBS7234266.1"/>
    </source>
</evidence>
<name>A0ABS5PJK3_9FLAO</name>
<evidence type="ECO:0000256" key="1">
    <source>
        <dbReference type="SAM" id="SignalP"/>
    </source>
</evidence>
<dbReference type="Proteomes" id="UP000722625">
    <property type="component" value="Unassembled WGS sequence"/>
</dbReference>